<organism evidence="1">
    <name type="scientific">Campylobacter jejuni</name>
    <dbReference type="NCBI Taxonomy" id="197"/>
    <lineage>
        <taxon>Bacteria</taxon>
        <taxon>Pseudomonadati</taxon>
        <taxon>Campylobacterota</taxon>
        <taxon>Epsilonproteobacteria</taxon>
        <taxon>Campylobacterales</taxon>
        <taxon>Campylobacteraceae</taxon>
        <taxon>Campylobacter</taxon>
    </lineage>
</organism>
<dbReference type="Pfam" id="PF04985">
    <property type="entry name" value="Phage_tube"/>
    <property type="match status" value="1"/>
</dbReference>
<dbReference type="InterPro" id="IPR006498">
    <property type="entry name" value="Tail_tube"/>
</dbReference>
<sequence>RNNIPIITYDHKNTILMINGVDMMSDVRSNLTL</sequence>
<dbReference type="AlphaFoldDB" id="A0A5Y7FW43"/>
<comment type="caution">
    <text evidence="1">The sequence shown here is derived from an EMBL/GenBank/DDBJ whole genome shotgun (WGS) entry which is preliminary data.</text>
</comment>
<name>A0A5Y7FW43_CAMJU</name>
<accession>A0A5Y7FW43</accession>
<dbReference type="EMBL" id="AAJERN010000049">
    <property type="protein sequence ID" value="ECL0463023.1"/>
    <property type="molecule type" value="Genomic_DNA"/>
</dbReference>
<gene>
    <name evidence="1" type="ORF">FKJ47_09435</name>
</gene>
<feature type="non-terminal residue" evidence="1">
    <location>
        <position position="1"/>
    </location>
</feature>
<evidence type="ECO:0000313" key="1">
    <source>
        <dbReference type="EMBL" id="ECL0463023.1"/>
    </source>
</evidence>
<protein>
    <submittedName>
        <fullName evidence="1">Phage tail protein</fullName>
    </submittedName>
</protein>
<reference evidence="1" key="1">
    <citation type="submission" date="2019-06" db="EMBL/GenBank/DDBJ databases">
        <authorList>
            <consortium name="NARMS: The National Antimicrobial Resistance Monitoring System"/>
        </authorList>
    </citation>
    <scope>NUCLEOTIDE SEQUENCE</scope>
    <source>
        <strain evidence="1">FSIS11921961</strain>
    </source>
</reference>
<proteinExistence type="predicted"/>